<evidence type="ECO:0000256" key="1">
    <source>
        <dbReference type="ARBA" id="ARBA00012167"/>
    </source>
</evidence>
<evidence type="ECO:0000256" key="5">
    <source>
        <dbReference type="ARBA" id="ARBA00022741"/>
    </source>
</evidence>
<feature type="binding site" evidence="12">
    <location>
        <position position="117"/>
    </location>
    <ligand>
        <name>S-adenosyl-L-methionine</name>
        <dbReference type="ChEBI" id="CHEBI:59789"/>
    </ligand>
</feature>
<feature type="binding site" evidence="12">
    <location>
        <position position="26"/>
    </location>
    <ligand>
        <name>S-adenosyl-L-methionine</name>
        <dbReference type="ChEBI" id="CHEBI:59789"/>
    </ligand>
</feature>
<evidence type="ECO:0000256" key="3">
    <source>
        <dbReference type="ARBA" id="ARBA00022691"/>
    </source>
</evidence>
<comment type="subunit">
    <text evidence="12">Monomer and homodimer.</text>
</comment>
<dbReference type="InterPro" id="IPR000385">
    <property type="entry name" value="MoaA_NifB_PqqE_Fe-S-bd_CS"/>
</dbReference>
<dbReference type="SMART" id="SM00729">
    <property type="entry name" value="Elp3"/>
    <property type="match status" value="1"/>
</dbReference>
<keyword evidence="15" id="KW-1185">Reference proteome</keyword>
<protein>
    <recommendedName>
        <fullName evidence="1 12">GTP 3',8-cyclase</fullName>
        <ecNumber evidence="1 12">4.1.99.22</ecNumber>
    </recommendedName>
    <alternativeName>
        <fullName evidence="12">Molybdenum cofactor biosynthesis protein A</fullName>
    </alternativeName>
</protein>
<dbReference type="Pfam" id="PF06463">
    <property type="entry name" value="Mob_synth_C"/>
    <property type="match status" value="1"/>
</dbReference>
<comment type="pathway">
    <text evidence="12">Cofactor biosynthesis; molybdopterin biosynthesis.</text>
</comment>
<feature type="binding site" evidence="12">
    <location>
        <position position="20"/>
    </location>
    <ligand>
        <name>[4Fe-4S] cluster</name>
        <dbReference type="ChEBI" id="CHEBI:49883"/>
        <label>1</label>
        <note>4Fe-4S-S-AdoMet</note>
    </ligand>
</feature>
<feature type="binding site" evidence="12">
    <location>
        <position position="67"/>
    </location>
    <ligand>
        <name>S-adenosyl-L-methionine</name>
        <dbReference type="ChEBI" id="CHEBI:59789"/>
    </ligand>
</feature>
<dbReference type="NCBIfam" id="NF001199">
    <property type="entry name" value="PRK00164.2-1"/>
    <property type="match status" value="1"/>
</dbReference>
<dbReference type="EMBL" id="CP115667">
    <property type="protein sequence ID" value="WBW50069.1"/>
    <property type="molecule type" value="Genomic_DNA"/>
</dbReference>
<gene>
    <name evidence="12 14" type="primary">moaA</name>
    <name evidence="14" type="ORF">O6R05_00460</name>
</gene>
<feature type="binding site" evidence="12">
    <location>
        <position position="93"/>
    </location>
    <ligand>
        <name>GTP</name>
        <dbReference type="ChEBI" id="CHEBI:37565"/>
    </ligand>
</feature>
<feature type="binding site" evidence="12">
    <location>
        <position position="247"/>
    </location>
    <ligand>
        <name>[4Fe-4S] cluster</name>
        <dbReference type="ChEBI" id="CHEBI:49883"/>
        <label>2</label>
        <note>4Fe-4S-substrate</note>
    </ligand>
</feature>
<sequence>MNDAFGRQIDYLRISVTDKCNLRCRYCMPETGVPYINHDKLLTIEDYCEILAAAKELGIDKVRFTGGEPLVKKGIVALIQKASQIGFRDISLTTNGILLESMADDLQAAGLNRVNISLDTLDPNKYHAITRWGHLEDVYQGIEAARRVGFTPIKLNVVLMSGFNDDEVTDFFDLAHRDDVDVRFIELMPIGTGRDFKDLIVSNQRILASHPELEAVPSLDNGPATYYRCPGKRGRIGFISPMSCKFCSSCNRLRVDATGHLIPCLHSDLRLSLSEALGDRDKLKALMVQSAMIKPQTHHLDEGALTDKPMNRIGG</sequence>
<dbReference type="SFLD" id="SFLDG01067">
    <property type="entry name" value="SPASM/twitch_domain_containing"/>
    <property type="match status" value="1"/>
</dbReference>
<dbReference type="SFLD" id="SFLDG01383">
    <property type="entry name" value="cyclic_pyranopterin_phosphate"/>
    <property type="match status" value="1"/>
</dbReference>
<dbReference type="CDD" id="cd01335">
    <property type="entry name" value="Radical_SAM"/>
    <property type="match status" value="1"/>
</dbReference>
<feature type="binding site" evidence="12">
    <location>
        <position position="13"/>
    </location>
    <ligand>
        <name>GTP</name>
        <dbReference type="ChEBI" id="CHEBI:37565"/>
    </ligand>
</feature>
<evidence type="ECO:0000256" key="12">
    <source>
        <dbReference type="HAMAP-Rule" id="MF_01225"/>
    </source>
</evidence>
<dbReference type="InterPro" id="IPR058240">
    <property type="entry name" value="rSAM_sf"/>
</dbReference>
<dbReference type="Pfam" id="PF04055">
    <property type="entry name" value="Radical_SAM"/>
    <property type="match status" value="1"/>
</dbReference>
<name>A0ABY7QVG1_9FIRM</name>
<dbReference type="InterPro" id="IPR006638">
    <property type="entry name" value="Elp3/MiaA/NifB-like_rSAM"/>
</dbReference>
<comment type="catalytic activity">
    <reaction evidence="11 12">
        <text>GTP + AH2 + S-adenosyl-L-methionine = (8S)-3',8-cyclo-7,8-dihydroguanosine 5'-triphosphate + 5'-deoxyadenosine + L-methionine + A + H(+)</text>
        <dbReference type="Rhea" id="RHEA:49576"/>
        <dbReference type="ChEBI" id="CHEBI:13193"/>
        <dbReference type="ChEBI" id="CHEBI:15378"/>
        <dbReference type="ChEBI" id="CHEBI:17319"/>
        <dbReference type="ChEBI" id="CHEBI:17499"/>
        <dbReference type="ChEBI" id="CHEBI:37565"/>
        <dbReference type="ChEBI" id="CHEBI:57844"/>
        <dbReference type="ChEBI" id="CHEBI:59789"/>
        <dbReference type="ChEBI" id="CHEBI:131766"/>
        <dbReference type="EC" id="4.1.99.22"/>
    </reaction>
</comment>
<evidence type="ECO:0000256" key="10">
    <source>
        <dbReference type="ARBA" id="ARBA00023239"/>
    </source>
</evidence>
<dbReference type="InterPro" id="IPR007197">
    <property type="entry name" value="rSAM"/>
</dbReference>
<dbReference type="InterPro" id="IPR013483">
    <property type="entry name" value="MoaA"/>
</dbReference>
<comment type="cofactor">
    <cofactor evidence="12">
        <name>[4Fe-4S] cluster</name>
        <dbReference type="ChEBI" id="CHEBI:49883"/>
    </cofactor>
    <text evidence="12">Binds 2 [4Fe-4S] clusters. Binds 1 [4Fe-4S] cluster coordinated with 3 cysteines and an exchangeable S-adenosyl-L-methionine and 1 [4Fe-4S] cluster coordinated with 3 cysteines and the GTP-derived substrate.</text>
</comment>
<keyword evidence="9 12" id="KW-0501">Molybdenum cofactor biosynthesis</keyword>
<feature type="domain" description="Radical SAM core" evidence="13">
    <location>
        <begin position="4"/>
        <end position="233"/>
    </location>
</feature>
<dbReference type="HAMAP" id="MF_01225_B">
    <property type="entry name" value="MoaA_B"/>
    <property type="match status" value="1"/>
</dbReference>
<keyword evidence="10 12" id="KW-0456">Lyase</keyword>
<dbReference type="InterPro" id="IPR013785">
    <property type="entry name" value="Aldolase_TIM"/>
</dbReference>
<evidence type="ECO:0000256" key="7">
    <source>
        <dbReference type="ARBA" id="ARBA00023014"/>
    </source>
</evidence>
<feature type="binding site" evidence="12">
    <location>
        <position position="24"/>
    </location>
    <ligand>
        <name>[4Fe-4S] cluster</name>
        <dbReference type="ChEBI" id="CHEBI:49883"/>
        <label>1</label>
        <note>4Fe-4S-S-AdoMet</note>
    </ligand>
</feature>
<dbReference type="InterPro" id="IPR050105">
    <property type="entry name" value="MoCo_biosynth_MoaA/MoaC"/>
</dbReference>
<dbReference type="NCBIfam" id="TIGR02666">
    <property type="entry name" value="moaA"/>
    <property type="match status" value="1"/>
</dbReference>
<evidence type="ECO:0000256" key="9">
    <source>
        <dbReference type="ARBA" id="ARBA00023150"/>
    </source>
</evidence>
<dbReference type="InterPro" id="IPR040064">
    <property type="entry name" value="MoaA-like"/>
</dbReference>
<proteinExistence type="inferred from homology"/>
<feature type="binding site" evidence="12">
    <location>
        <position position="63"/>
    </location>
    <ligand>
        <name>GTP</name>
        <dbReference type="ChEBI" id="CHEBI:37565"/>
    </ligand>
</feature>
<dbReference type="PROSITE" id="PS01305">
    <property type="entry name" value="MOAA_NIFB_PQQE"/>
    <property type="match status" value="1"/>
</dbReference>
<feature type="binding site" evidence="12">
    <location>
        <position position="250"/>
    </location>
    <ligand>
        <name>[4Fe-4S] cluster</name>
        <dbReference type="ChEBI" id="CHEBI:49883"/>
        <label>2</label>
        <note>4Fe-4S-substrate</note>
    </ligand>
</feature>
<dbReference type="PANTHER" id="PTHR22960:SF0">
    <property type="entry name" value="MOLYBDENUM COFACTOR BIOSYNTHESIS PROTEIN 1"/>
    <property type="match status" value="1"/>
</dbReference>
<evidence type="ECO:0000256" key="8">
    <source>
        <dbReference type="ARBA" id="ARBA00023134"/>
    </source>
</evidence>
<feature type="binding site" evidence="12">
    <location>
        <position position="264"/>
    </location>
    <ligand>
        <name>[4Fe-4S] cluster</name>
        <dbReference type="ChEBI" id="CHEBI:49883"/>
        <label>2</label>
        <note>4Fe-4S-substrate</note>
    </ligand>
</feature>
<keyword evidence="8 12" id="KW-0342">GTP-binding</keyword>
<keyword evidence="4 12" id="KW-0479">Metal-binding</keyword>
<keyword evidence="7 12" id="KW-0411">Iron-sulfur</keyword>
<keyword evidence="5 12" id="KW-0547">Nucleotide-binding</keyword>
<dbReference type="EC" id="4.1.99.22" evidence="1 12"/>
<evidence type="ECO:0000256" key="11">
    <source>
        <dbReference type="ARBA" id="ARBA00048697"/>
    </source>
</evidence>
<evidence type="ECO:0000256" key="4">
    <source>
        <dbReference type="ARBA" id="ARBA00022723"/>
    </source>
</evidence>
<dbReference type="SFLD" id="SFLDS00029">
    <property type="entry name" value="Radical_SAM"/>
    <property type="match status" value="1"/>
</dbReference>
<dbReference type="SFLD" id="SFLDG01386">
    <property type="entry name" value="main_SPASM_domain-containing"/>
    <property type="match status" value="1"/>
</dbReference>
<keyword evidence="2 12" id="KW-0004">4Fe-4S</keyword>
<evidence type="ECO:0000256" key="6">
    <source>
        <dbReference type="ARBA" id="ARBA00023004"/>
    </source>
</evidence>
<feature type="binding site" evidence="12">
    <location>
        <begin position="252"/>
        <end position="254"/>
    </location>
    <ligand>
        <name>GTP</name>
        <dbReference type="ChEBI" id="CHEBI:37565"/>
    </ligand>
</feature>
<evidence type="ECO:0000313" key="15">
    <source>
        <dbReference type="Proteomes" id="UP001210339"/>
    </source>
</evidence>
<organism evidence="14 15">
    <name type="scientific">Peptoniphilus equinus</name>
    <dbReference type="NCBI Taxonomy" id="3016343"/>
    <lineage>
        <taxon>Bacteria</taxon>
        <taxon>Bacillati</taxon>
        <taxon>Bacillota</taxon>
        <taxon>Tissierellia</taxon>
        <taxon>Tissierellales</taxon>
        <taxon>Peptoniphilaceae</taxon>
        <taxon>Peptoniphilus</taxon>
    </lineage>
</organism>
<feature type="binding site" evidence="12">
    <location>
        <position position="154"/>
    </location>
    <ligand>
        <name>GTP</name>
        <dbReference type="ChEBI" id="CHEBI:37565"/>
    </ligand>
</feature>
<dbReference type="Proteomes" id="UP001210339">
    <property type="component" value="Chromosome"/>
</dbReference>
<evidence type="ECO:0000256" key="2">
    <source>
        <dbReference type="ARBA" id="ARBA00022485"/>
    </source>
</evidence>
<dbReference type="GO" id="GO:0061798">
    <property type="term" value="F:GTP 3',8'-cyclase activity"/>
    <property type="evidence" value="ECO:0007669"/>
    <property type="project" value="UniProtKB-EC"/>
</dbReference>
<dbReference type="RefSeq" id="WP_271191600.1">
    <property type="nucleotide sequence ID" value="NZ_CP115667.1"/>
</dbReference>
<feature type="binding site" evidence="12">
    <location>
        <position position="188"/>
    </location>
    <ligand>
        <name>S-adenosyl-L-methionine</name>
        <dbReference type="ChEBI" id="CHEBI:59789"/>
    </ligand>
</feature>
<accession>A0ABY7QVG1</accession>
<evidence type="ECO:0000313" key="14">
    <source>
        <dbReference type="EMBL" id="WBW50069.1"/>
    </source>
</evidence>
<dbReference type="SUPFAM" id="SSF102114">
    <property type="entry name" value="Radical SAM enzymes"/>
    <property type="match status" value="1"/>
</dbReference>
<dbReference type="PANTHER" id="PTHR22960">
    <property type="entry name" value="MOLYBDOPTERIN COFACTOR SYNTHESIS PROTEIN A"/>
    <property type="match status" value="1"/>
</dbReference>
<dbReference type="Gene3D" id="3.20.20.70">
    <property type="entry name" value="Aldolase class I"/>
    <property type="match status" value="1"/>
</dbReference>
<comment type="function">
    <text evidence="12">Catalyzes the cyclization of GTP to (8S)-3',8-cyclo-7,8-dihydroguanosine 5'-triphosphate.</text>
</comment>
<reference evidence="14 15" key="1">
    <citation type="submission" date="2023-01" db="EMBL/GenBank/DDBJ databases">
        <authorList>
            <person name="Lee S.H."/>
            <person name="Jung H.S."/>
            <person name="Yun J.U."/>
        </authorList>
    </citation>
    <scope>NUCLEOTIDE SEQUENCE [LARGE SCALE GENOMIC DNA]</scope>
    <source>
        <strain evidence="14 15">CBA3646</strain>
    </source>
</reference>
<keyword evidence="6 12" id="KW-0408">Iron</keyword>
<dbReference type="CDD" id="cd21117">
    <property type="entry name" value="Twitch_MoaA"/>
    <property type="match status" value="1"/>
</dbReference>
<keyword evidence="3 12" id="KW-0949">S-adenosyl-L-methionine</keyword>
<comment type="similarity">
    <text evidence="12">Belongs to the radical SAM superfamily. MoaA family.</text>
</comment>
<dbReference type="InterPro" id="IPR010505">
    <property type="entry name" value="MoaA_twitch"/>
</dbReference>
<evidence type="ECO:0000259" key="13">
    <source>
        <dbReference type="PROSITE" id="PS51918"/>
    </source>
</evidence>
<feature type="binding site" evidence="12">
    <location>
        <position position="27"/>
    </location>
    <ligand>
        <name>[4Fe-4S] cluster</name>
        <dbReference type="ChEBI" id="CHEBI:49883"/>
        <label>1</label>
        <note>4Fe-4S-S-AdoMet</note>
    </ligand>
</feature>
<dbReference type="PROSITE" id="PS51918">
    <property type="entry name" value="RADICAL_SAM"/>
    <property type="match status" value="1"/>
</dbReference>